<comment type="caution">
    <text evidence="1">The sequence shown here is derived from an EMBL/GenBank/DDBJ whole genome shotgun (WGS) entry which is preliminary data.</text>
</comment>
<protein>
    <submittedName>
        <fullName evidence="1">Uncharacterized protein</fullName>
    </submittedName>
</protein>
<reference evidence="1" key="1">
    <citation type="journal article" date="2014" name="Front. Microbiol.">
        <title>High frequency of phylogenetically diverse reductive dehalogenase-homologous genes in deep subseafloor sedimentary metagenomes.</title>
        <authorList>
            <person name="Kawai M."/>
            <person name="Futagami T."/>
            <person name="Toyoda A."/>
            <person name="Takaki Y."/>
            <person name="Nishi S."/>
            <person name="Hori S."/>
            <person name="Arai W."/>
            <person name="Tsubouchi T."/>
            <person name="Morono Y."/>
            <person name="Uchiyama I."/>
            <person name="Ito T."/>
            <person name="Fujiyama A."/>
            <person name="Inagaki F."/>
            <person name="Takami H."/>
        </authorList>
    </citation>
    <scope>NUCLEOTIDE SEQUENCE</scope>
    <source>
        <strain evidence="1">Expedition CK06-06</strain>
    </source>
</reference>
<accession>X1E6M9</accession>
<dbReference type="AlphaFoldDB" id="X1E6M9"/>
<name>X1E6M9_9ZZZZ</name>
<dbReference type="EMBL" id="BART01029977">
    <property type="protein sequence ID" value="GAH12839.1"/>
    <property type="molecule type" value="Genomic_DNA"/>
</dbReference>
<organism evidence="1">
    <name type="scientific">marine sediment metagenome</name>
    <dbReference type="NCBI Taxonomy" id="412755"/>
    <lineage>
        <taxon>unclassified sequences</taxon>
        <taxon>metagenomes</taxon>
        <taxon>ecological metagenomes</taxon>
    </lineage>
</organism>
<sequence>DIIKRLRKITEKIPGATIRFSAEDPIEAMVFGGGGRLAVELYGHNMDDAREYAEAVKSAMAGVEGIEDIEISREEEKPER</sequence>
<proteinExistence type="predicted"/>
<gene>
    <name evidence="1" type="ORF">S01H4_52463</name>
</gene>
<feature type="non-terminal residue" evidence="1">
    <location>
        <position position="1"/>
    </location>
</feature>
<evidence type="ECO:0000313" key="1">
    <source>
        <dbReference type="EMBL" id="GAH12839.1"/>
    </source>
</evidence>